<protein>
    <recommendedName>
        <fullName evidence="1">Methyltransferase domain-containing protein</fullName>
    </recommendedName>
</protein>
<evidence type="ECO:0000259" key="1">
    <source>
        <dbReference type="Pfam" id="PF13847"/>
    </source>
</evidence>
<dbReference type="Pfam" id="PF13847">
    <property type="entry name" value="Methyltransf_31"/>
    <property type="match status" value="1"/>
</dbReference>
<dbReference type="InterPro" id="IPR029063">
    <property type="entry name" value="SAM-dependent_MTases_sf"/>
</dbReference>
<dbReference type="CDD" id="cd02440">
    <property type="entry name" value="AdoMet_MTases"/>
    <property type="match status" value="1"/>
</dbReference>
<comment type="caution">
    <text evidence="2">The sequence shown here is derived from an EMBL/GenBank/DDBJ whole genome shotgun (WGS) entry which is preliminary data.</text>
</comment>
<sequence length="287" mass="33728">MKYFDLEDQREYNHALRLADLIHDELKLSEENYGNLDAKILKKYYSNFLKSKNHFLFAKHLYALRISYLIKHIQKDYKVLDAACGIGTEAIISGLLGCQVDGIDINKSRLNLARKRLEYYNKKSGKHLNVDFTLKNIFSHLGKYDIIWLNEAISHIAPLHQFLKICRRNLKNNGKIIIADSNNINPYIYNQRMRAQKLAGGIYIRKNDPNSEKELKYAVERFFTIYSIKNLLSKYFEVSEAQLFGYFPFFVFKRFNKICKKIEIKFINKIPLIKSLAIGYVIVCFKN</sequence>
<accession>A0A0F8XWR7</accession>
<reference evidence="2" key="1">
    <citation type="journal article" date="2015" name="Nature">
        <title>Complex archaea that bridge the gap between prokaryotes and eukaryotes.</title>
        <authorList>
            <person name="Spang A."/>
            <person name="Saw J.H."/>
            <person name="Jorgensen S.L."/>
            <person name="Zaremba-Niedzwiedzka K."/>
            <person name="Martijn J."/>
            <person name="Lind A.E."/>
            <person name="van Eijk R."/>
            <person name="Schleper C."/>
            <person name="Guy L."/>
            <person name="Ettema T.J."/>
        </authorList>
    </citation>
    <scope>NUCLEOTIDE SEQUENCE</scope>
</reference>
<dbReference type="EMBL" id="LAZR01056739">
    <property type="protein sequence ID" value="KKK73552.1"/>
    <property type="molecule type" value="Genomic_DNA"/>
</dbReference>
<feature type="domain" description="Methyltransferase" evidence="1">
    <location>
        <begin position="74"/>
        <end position="184"/>
    </location>
</feature>
<dbReference type="Gene3D" id="3.40.50.150">
    <property type="entry name" value="Vaccinia Virus protein VP39"/>
    <property type="match status" value="1"/>
</dbReference>
<evidence type="ECO:0000313" key="2">
    <source>
        <dbReference type="EMBL" id="KKK73552.1"/>
    </source>
</evidence>
<dbReference type="AlphaFoldDB" id="A0A0F8XWR7"/>
<gene>
    <name evidence="2" type="ORF">LCGC14_2892680</name>
</gene>
<dbReference type="SUPFAM" id="SSF53335">
    <property type="entry name" value="S-adenosyl-L-methionine-dependent methyltransferases"/>
    <property type="match status" value="1"/>
</dbReference>
<proteinExistence type="predicted"/>
<name>A0A0F8XWR7_9ZZZZ</name>
<dbReference type="PANTHER" id="PTHR43861">
    <property type="entry name" value="TRANS-ACONITATE 2-METHYLTRANSFERASE-RELATED"/>
    <property type="match status" value="1"/>
</dbReference>
<organism evidence="2">
    <name type="scientific">marine sediment metagenome</name>
    <dbReference type="NCBI Taxonomy" id="412755"/>
    <lineage>
        <taxon>unclassified sequences</taxon>
        <taxon>metagenomes</taxon>
        <taxon>ecological metagenomes</taxon>
    </lineage>
</organism>
<dbReference type="InterPro" id="IPR025714">
    <property type="entry name" value="Methyltranfer_dom"/>
</dbReference>